<gene>
    <name evidence="8" type="ORF">QQ91_021765</name>
</gene>
<evidence type="ECO:0000256" key="5">
    <source>
        <dbReference type="ARBA" id="ARBA00022989"/>
    </source>
</evidence>
<comment type="caution">
    <text evidence="8">The sequence shown here is derived from an EMBL/GenBank/DDBJ whole genome shotgun (WGS) entry which is preliminary data.</text>
</comment>
<reference evidence="8" key="1">
    <citation type="submission" date="2014-11" db="EMBL/GenBank/DDBJ databases">
        <authorList>
            <person name="Malar M.C."/>
            <person name="Sen D."/>
            <person name="Tripathy S."/>
        </authorList>
    </citation>
    <scope>NUCLEOTIDE SEQUENCE</scope>
    <source>
        <strain evidence="8">BDU141951</strain>
    </source>
</reference>
<reference evidence="8" key="2">
    <citation type="journal article" date="2015" name="Genome Announc.">
        <title>Draft Genome Sequence of Filamentous Marine Cyanobacterium Lyngbya confervoides Strain BDU141951.</title>
        <authorList>
            <person name="Chandrababunaidu M.M."/>
            <person name="Sen D."/>
            <person name="Tripathy S."/>
        </authorList>
    </citation>
    <scope>NUCLEOTIDE SEQUENCE</scope>
    <source>
        <strain evidence="8">BDU141951</strain>
    </source>
</reference>
<evidence type="ECO:0000259" key="7">
    <source>
        <dbReference type="Pfam" id="PF02308"/>
    </source>
</evidence>
<dbReference type="Pfam" id="PF02308">
    <property type="entry name" value="MgtC"/>
    <property type="match status" value="1"/>
</dbReference>
<evidence type="ECO:0000256" key="2">
    <source>
        <dbReference type="ARBA" id="ARBA00009298"/>
    </source>
</evidence>
<keyword evidence="4" id="KW-0812">Transmembrane</keyword>
<dbReference type="AlphaFoldDB" id="A0A0C1YK23"/>
<dbReference type="PANTHER" id="PTHR33778">
    <property type="entry name" value="PROTEIN MGTC"/>
    <property type="match status" value="1"/>
</dbReference>
<evidence type="ECO:0000256" key="6">
    <source>
        <dbReference type="ARBA" id="ARBA00023136"/>
    </source>
</evidence>
<accession>A0A0C1YK23</accession>
<keyword evidence="6" id="KW-0472">Membrane</keyword>
<organism evidence="8">
    <name type="scientific">Lyngbya confervoides BDU141951</name>
    <dbReference type="NCBI Taxonomy" id="1574623"/>
    <lineage>
        <taxon>Bacteria</taxon>
        <taxon>Bacillati</taxon>
        <taxon>Cyanobacteriota</taxon>
        <taxon>Cyanophyceae</taxon>
        <taxon>Oscillatoriophycideae</taxon>
        <taxon>Oscillatoriales</taxon>
        <taxon>Microcoleaceae</taxon>
        <taxon>Lyngbya</taxon>
    </lineage>
</organism>
<proteinExistence type="inferred from homology"/>
<name>A0A0C1YK23_9CYAN</name>
<dbReference type="GO" id="GO:0005886">
    <property type="term" value="C:plasma membrane"/>
    <property type="evidence" value="ECO:0007669"/>
    <property type="project" value="UniProtKB-SubCell"/>
</dbReference>
<comment type="subcellular location">
    <subcellularLocation>
        <location evidence="1">Cell membrane</location>
        <topology evidence="1">Multi-pass membrane protein</topology>
    </subcellularLocation>
</comment>
<feature type="domain" description="MgtC/SapB/SrpB/YhiD N-terminal" evidence="7">
    <location>
        <begin position="16"/>
        <end position="140"/>
    </location>
</feature>
<protein>
    <submittedName>
        <fullName evidence="8">MgtC/SapB family protein</fullName>
    </submittedName>
</protein>
<evidence type="ECO:0000256" key="1">
    <source>
        <dbReference type="ARBA" id="ARBA00004651"/>
    </source>
</evidence>
<dbReference type="InterPro" id="IPR049177">
    <property type="entry name" value="MgtC_SapB_SrpB_YhiD_N"/>
</dbReference>
<dbReference type="PANTHER" id="PTHR33778:SF1">
    <property type="entry name" value="MAGNESIUM TRANSPORTER YHID-RELATED"/>
    <property type="match status" value="1"/>
</dbReference>
<evidence type="ECO:0000313" key="8">
    <source>
        <dbReference type="EMBL" id="NEV69728.1"/>
    </source>
</evidence>
<dbReference type="PRINTS" id="PR01837">
    <property type="entry name" value="MGTCSAPBPROT"/>
</dbReference>
<keyword evidence="5" id="KW-1133">Transmembrane helix</keyword>
<reference evidence="8" key="3">
    <citation type="submission" date="2020-02" db="EMBL/GenBank/DDBJ databases">
        <authorList>
            <person name="Sarangi A.N."/>
            <person name="Ghosh S."/>
            <person name="Mukherjee M."/>
            <person name="Tripathy S."/>
        </authorList>
    </citation>
    <scope>NUCLEOTIDE SEQUENCE</scope>
    <source>
        <strain evidence="8">BDU141951</strain>
    </source>
</reference>
<dbReference type="InterPro" id="IPR003416">
    <property type="entry name" value="MgtC/SapB/SrpB/YhiD_fam"/>
</dbReference>
<keyword evidence="3" id="KW-1003">Cell membrane</keyword>
<dbReference type="EMBL" id="JTHE02000003">
    <property type="protein sequence ID" value="NEV69728.1"/>
    <property type="molecule type" value="Genomic_DNA"/>
</dbReference>
<comment type="similarity">
    <text evidence="2">Belongs to the MgtC/SapB family.</text>
</comment>
<evidence type="ECO:0000256" key="3">
    <source>
        <dbReference type="ARBA" id="ARBA00022475"/>
    </source>
</evidence>
<evidence type="ECO:0000256" key="4">
    <source>
        <dbReference type="ARBA" id="ARBA00022692"/>
    </source>
</evidence>
<sequence length="142" mass="14564">MNDFTPIPWLVVIGRLLLAIALGSAIGLEREFGEKAAGLRTNMLVALGAALFVLVPVQSGLAAADATALARSLQGIITGVGFVGAGSILRADRVHGLTSATAVWISAGLGIAAGLGLWQLGLIGAGFALAILRYLKYLEQQL</sequence>